<sequence>MMHLARGLMAVTLLAGGMLSTASVAAADVPLLGNDQRLRFYGTELNGALFDGRTLIGRPVVIWFWTPEPNCPVCMQEAPVLAKAAADNPDVTFVGVAGRYDVLSYRRIVDRYGLNFTNLTDANGMLWQAFFVPWPPAWAFLSPDGSGYLINNITTPMSDGELADRVHALTGGQ</sequence>
<dbReference type="Pfam" id="PF08534">
    <property type="entry name" value="Redoxin"/>
    <property type="match status" value="1"/>
</dbReference>
<dbReference type="GO" id="GO:0016491">
    <property type="term" value="F:oxidoreductase activity"/>
    <property type="evidence" value="ECO:0007669"/>
    <property type="project" value="InterPro"/>
</dbReference>
<keyword evidence="3" id="KW-1185">Reference proteome</keyword>
<comment type="caution">
    <text evidence="2">The sequence shown here is derived from an EMBL/GenBank/DDBJ whole genome shotgun (WGS) entry which is preliminary data.</text>
</comment>
<organism evidence="2 3">
    <name type="scientific">Mycolicibacterium peregrinum</name>
    <name type="common">Mycobacterium peregrinum</name>
    <dbReference type="NCBI Taxonomy" id="43304"/>
    <lineage>
        <taxon>Bacteria</taxon>
        <taxon>Bacillati</taxon>
        <taxon>Actinomycetota</taxon>
        <taxon>Actinomycetes</taxon>
        <taxon>Mycobacteriales</taxon>
        <taxon>Mycobacteriaceae</taxon>
        <taxon>Mycolicibacterium</taxon>
    </lineage>
</organism>
<accession>A0A4Z0HQ34</accession>
<keyword evidence="1" id="KW-0732">Signal</keyword>
<dbReference type="PROSITE" id="PS51352">
    <property type="entry name" value="THIOREDOXIN_2"/>
    <property type="match status" value="1"/>
</dbReference>
<feature type="chain" id="PRO_5038400814" evidence="1">
    <location>
        <begin position="27"/>
        <end position="173"/>
    </location>
</feature>
<evidence type="ECO:0000313" key="3">
    <source>
        <dbReference type="Proteomes" id="UP000297792"/>
    </source>
</evidence>
<evidence type="ECO:0000256" key="1">
    <source>
        <dbReference type="SAM" id="SignalP"/>
    </source>
</evidence>
<reference evidence="2 3" key="1">
    <citation type="submission" date="2018-12" db="EMBL/GenBank/DDBJ databases">
        <title>Draft genome sequences of Mycolicibacterium peregrinum isolated from a pig with lymphadenitis and from soil on the same Japanese pig farm.</title>
        <authorList>
            <person name="Komatsu T."/>
            <person name="Ohya K."/>
            <person name="Sawai K."/>
            <person name="Odoi J.O."/>
            <person name="Otsu K."/>
            <person name="Ota A."/>
            <person name="Ito T."/>
            <person name="Kawai M."/>
            <person name="Maruyama F."/>
        </authorList>
    </citation>
    <scope>NUCLEOTIDE SEQUENCE [LARGE SCALE GENOMIC DNA]</scope>
    <source>
        <strain evidence="2 3">138</strain>
    </source>
</reference>
<gene>
    <name evidence="2" type="ORF">EJD98_09665</name>
</gene>
<dbReference type="Gene3D" id="3.40.30.10">
    <property type="entry name" value="Glutaredoxin"/>
    <property type="match status" value="1"/>
</dbReference>
<dbReference type="InterPro" id="IPR050553">
    <property type="entry name" value="Thioredoxin_ResA/DsbE_sf"/>
</dbReference>
<dbReference type="InterPro" id="IPR013740">
    <property type="entry name" value="Redoxin"/>
</dbReference>
<dbReference type="EMBL" id="RWKA01000004">
    <property type="protein sequence ID" value="TGB44129.1"/>
    <property type="molecule type" value="Genomic_DNA"/>
</dbReference>
<dbReference type="InterPro" id="IPR036249">
    <property type="entry name" value="Thioredoxin-like_sf"/>
</dbReference>
<proteinExistence type="predicted"/>
<dbReference type="AlphaFoldDB" id="A0A4Z0HQ34"/>
<dbReference type="PANTHER" id="PTHR42852:SF17">
    <property type="entry name" value="THIOREDOXIN-LIKE PROTEIN HI_1115"/>
    <property type="match status" value="1"/>
</dbReference>
<feature type="signal peptide" evidence="1">
    <location>
        <begin position="1"/>
        <end position="26"/>
    </location>
</feature>
<dbReference type="Proteomes" id="UP000297792">
    <property type="component" value="Unassembled WGS sequence"/>
</dbReference>
<dbReference type="SUPFAM" id="SSF52833">
    <property type="entry name" value="Thioredoxin-like"/>
    <property type="match status" value="1"/>
</dbReference>
<name>A0A4Z0HQ34_MYCPR</name>
<dbReference type="PANTHER" id="PTHR42852">
    <property type="entry name" value="THIOL:DISULFIDE INTERCHANGE PROTEIN DSBE"/>
    <property type="match status" value="1"/>
</dbReference>
<protein>
    <submittedName>
        <fullName evidence="2">Redoxin domain-containing protein</fullName>
    </submittedName>
</protein>
<evidence type="ECO:0000313" key="2">
    <source>
        <dbReference type="EMBL" id="TGB44129.1"/>
    </source>
</evidence>
<dbReference type="InterPro" id="IPR013766">
    <property type="entry name" value="Thioredoxin_domain"/>
</dbReference>